<dbReference type="AlphaFoldDB" id="A0AAV8SX37"/>
<keyword evidence="2" id="KW-1185">Reference proteome</keyword>
<organism evidence="1 2">
    <name type="scientific">Erythroxylum novogranatense</name>
    <dbReference type="NCBI Taxonomy" id="1862640"/>
    <lineage>
        <taxon>Eukaryota</taxon>
        <taxon>Viridiplantae</taxon>
        <taxon>Streptophyta</taxon>
        <taxon>Embryophyta</taxon>
        <taxon>Tracheophyta</taxon>
        <taxon>Spermatophyta</taxon>
        <taxon>Magnoliopsida</taxon>
        <taxon>eudicotyledons</taxon>
        <taxon>Gunneridae</taxon>
        <taxon>Pentapetalae</taxon>
        <taxon>rosids</taxon>
        <taxon>fabids</taxon>
        <taxon>Malpighiales</taxon>
        <taxon>Erythroxylaceae</taxon>
        <taxon>Erythroxylum</taxon>
    </lineage>
</organism>
<name>A0AAV8SX37_9ROSI</name>
<dbReference type="Proteomes" id="UP001159364">
    <property type="component" value="Linkage Group LG07"/>
</dbReference>
<sequence length="92" mass="10724">MGLVATKRHEMGDLSKDEEVHFSQKIQRIVQFRHCRSPLQWQEGIFNAGTHEISGGPNPISHRLDMIIMRRCRSYLDAYMPPLVQLPLSLYF</sequence>
<proteinExistence type="predicted"/>
<dbReference type="EMBL" id="JAIWQS010000007">
    <property type="protein sequence ID" value="KAJ8758675.1"/>
    <property type="molecule type" value="Genomic_DNA"/>
</dbReference>
<protein>
    <submittedName>
        <fullName evidence="1">Uncharacterized protein</fullName>
    </submittedName>
</protein>
<reference evidence="1 2" key="1">
    <citation type="submission" date="2021-09" db="EMBL/GenBank/DDBJ databases">
        <title>Genomic insights and catalytic innovation underlie evolution of tropane alkaloids biosynthesis.</title>
        <authorList>
            <person name="Wang Y.-J."/>
            <person name="Tian T."/>
            <person name="Huang J.-P."/>
            <person name="Huang S.-X."/>
        </authorList>
    </citation>
    <scope>NUCLEOTIDE SEQUENCE [LARGE SCALE GENOMIC DNA]</scope>
    <source>
        <strain evidence="1">KIB-2018</strain>
        <tissue evidence="1">Leaf</tissue>
    </source>
</reference>
<accession>A0AAV8SX37</accession>
<gene>
    <name evidence="1" type="ORF">K2173_000396</name>
</gene>
<comment type="caution">
    <text evidence="1">The sequence shown here is derived from an EMBL/GenBank/DDBJ whole genome shotgun (WGS) entry which is preliminary data.</text>
</comment>
<evidence type="ECO:0000313" key="1">
    <source>
        <dbReference type="EMBL" id="KAJ8758675.1"/>
    </source>
</evidence>
<evidence type="ECO:0000313" key="2">
    <source>
        <dbReference type="Proteomes" id="UP001159364"/>
    </source>
</evidence>